<gene>
    <name evidence="13" type="ORF">S01H4_39455</name>
</gene>
<evidence type="ECO:0000259" key="12">
    <source>
        <dbReference type="Pfam" id="PF02670"/>
    </source>
</evidence>
<dbReference type="Pfam" id="PF02670">
    <property type="entry name" value="DXP_reductoisom"/>
    <property type="match status" value="1"/>
</dbReference>
<evidence type="ECO:0000256" key="1">
    <source>
        <dbReference type="ARBA" id="ARBA00001936"/>
    </source>
</evidence>
<evidence type="ECO:0000256" key="11">
    <source>
        <dbReference type="ARBA" id="ARBA00048543"/>
    </source>
</evidence>
<keyword evidence="8" id="KW-0560">Oxidoreductase</keyword>
<comment type="cofactor">
    <cofactor evidence="1">
        <name>Mn(2+)</name>
        <dbReference type="ChEBI" id="CHEBI:29035"/>
    </cofactor>
</comment>
<dbReference type="SUPFAM" id="SSF51735">
    <property type="entry name" value="NAD(P)-binding Rossmann-fold domains"/>
    <property type="match status" value="1"/>
</dbReference>
<feature type="domain" description="1-deoxy-D-xylulose 5-phosphate reductoisomerase N-terminal" evidence="12">
    <location>
        <begin position="4"/>
        <end position="137"/>
    </location>
</feature>
<dbReference type="InterPro" id="IPR036291">
    <property type="entry name" value="NAD(P)-bd_dom_sf"/>
</dbReference>
<dbReference type="GO" id="GO:0030145">
    <property type="term" value="F:manganese ion binding"/>
    <property type="evidence" value="ECO:0007669"/>
    <property type="project" value="TreeGrafter"/>
</dbReference>
<evidence type="ECO:0000313" key="13">
    <source>
        <dbReference type="EMBL" id="GAG99483.1"/>
    </source>
</evidence>
<dbReference type="InterPro" id="IPR003821">
    <property type="entry name" value="DXP_reductoisomerase"/>
</dbReference>
<evidence type="ECO:0000256" key="7">
    <source>
        <dbReference type="ARBA" id="ARBA00022857"/>
    </source>
</evidence>
<reference evidence="13" key="1">
    <citation type="journal article" date="2014" name="Front. Microbiol.">
        <title>High frequency of phylogenetically diverse reductive dehalogenase-homologous genes in deep subseafloor sedimentary metagenomes.</title>
        <authorList>
            <person name="Kawai M."/>
            <person name="Futagami T."/>
            <person name="Toyoda A."/>
            <person name="Takaki Y."/>
            <person name="Nishi S."/>
            <person name="Hori S."/>
            <person name="Arai W."/>
            <person name="Tsubouchi T."/>
            <person name="Morono Y."/>
            <person name="Uchiyama I."/>
            <person name="Ito T."/>
            <person name="Fujiyama A."/>
            <person name="Inagaki F."/>
            <person name="Takami H."/>
        </authorList>
    </citation>
    <scope>NUCLEOTIDE SEQUENCE</scope>
    <source>
        <strain evidence="13">Expedition CK06-06</strain>
    </source>
</reference>
<dbReference type="GO" id="GO:0030604">
    <property type="term" value="F:1-deoxy-D-xylulose-5-phosphate reductoisomerase activity"/>
    <property type="evidence" value="ECO:0007669"/>
    <property type="project" value="UniProtKB-EC"/>
</dbReference>
<dbReference type="PANTHER" id="PTHR30525:SF0">
    <property type="entry name" value="1-DEOXY-D-XYLULOSE 5-PHOSPHATE REDUCTOISOMERASE, CHLOROPLASTIC"/>
    <property type="match status" value="1"/>
</dbReference>
<dbReference type="PANTHER" id="PTHR30525">
    <property type="entry name" value="1-DEOXY-D-XYLULOSE 5-PHOSPHATE REDUCTOISOMERASE"/>
    <property type="match status" value="1"/>
</dbReference>
<dbReference type="InterPro" id="IPR013512">
    <property type="entry name" value="DXP_reductoisomerase_N"/>
</dbReference>
<dbReference type="FunFam" id="3.40.50.720:FF:000045">
    <property type="entry name" value="1-deoxy-D-xylulose 5-phosphate reductoisomerase"/>
    <property type="match status" value="1"/>
</dbReference>
<comment type="similarity">
    <text evidence="4">Belongs to the DXR family.</text>
</comment>
<comment type="pathway">
    <text evidence="3">Isoprenoid biosynthesis; isopentenyl diphosphate biosynthesis via DXP pathway; isopentenyl diphosphate from 1-deoxy-D-xylulose 5-phosphate: step 1/6.</text>
</comment>
<evidence type="ECO:0000256" key="10">
    <source>
        <dbReference type="ARBA" id="ARBA00023229"/>
    </source>
</evidence>
<accession>X1CTU5</accession>
<evidence type="ECO:0000256" key="6">
    <source>
        <dbReference type="ARBA" id="ARBA00022723"/>
    </source>
</evidence>
<feature type="non-terminal residue" evidence="13">
    <location>
        <position position="147"/>
    </location>
</feature>
<dbReference type="Gene3D" id="3.40.50.720">
    <property type="entry name" value="NAD(P)-binding Rossmann-like Domain"/>
    <property type="match status" value="1"/>
</dbReference>
<name>X1CTU5_9ZZZZ</name>
<dbReference type="GO" id="GO:0051484">
    <property type="term" value="P:isopentenyl diphosphate biosynthetic process, methylerythritol 4-phosphate pathway involved in terpenoid biosynthetic process"/>
    <property type="evidence" value="ECO:0007669"/>
    <property type="project" value="TreeGrafter"/>
</dbReference>
<keyword evidence="6" id="KW-0479">Metal-binding</keyword>
<keyword evidence="9" id="KW-0464">Manganese</keyword>
<evidence type="ECO:0000256" key="3">
    <source>
        <dbReference type="ARBA" id="ARBA00005094"/>
    </source>
</evidence>
<proteinExistence type="inferred from homology"/>
<dbReference type="AlphaFoldDB" id="X1CTU5"/>
<comment type="catalytic activity">
    <reaction evidence="11">
        <text>2-C-methyl-D-erythritol 4-phosphate + NADP(+) = 1-deoxy-D-xylulose 5-phosphate + NADPH + H(+)</text>
        <dbReference type="Rhea" id="RHEA:13717"/>
        <dbReference type="ChEBI" id="CHEBI:15378"/>
        <dbReference type="ChEBI" id="CHEBI:57783"/>
        <dbReference type="ChEBI" id="CHEBI:57792"/>
        <dbReference type="ChEBI" id="CHEBI:58262"/>
        <dbReference type="ChEBI" id="CHEBI:58349"/>
        <dbReference type="EC" id="1.1.1.267"/>
    </reaction>
    <physiologicalReaction direction="right-to-left" evidence="11">
        <dbReference type="Rhea" id="RHEA:13719"/>
    </physiologicalReaction>
</comment>
<evidence type="ECO:0000256" key="9">
    <source>
        <dbReference type="ARBA" id="ARBA00023211"/>
    </source>
</evidence>
<evidence type="ECO:0000256" key="8">
    <source>
        <dbReference type="ARBA" id="ARBA00023002"/>
    </source>
</evidence>
<evidence type="ECO:0000256" key="2">
    <source>
        <dbReference type="ARBA" id="ARBA00001946"/>
    </source>
</evidence>
<dbReference type="GO" id="GO:0070402">
    <property type="term" value="F:NADPH binding"/>
    <property type="evidence" value="ECO:0007669"/>
    <property type="project" value="InterPro"/>
</dbReference>
<comment type="cofactor">
    <cofactor evidence="2">
        <name>Mg(2+)</name>
        <dbReference type="ChEBI" id="CHEBI:18420"/>
    </cofactor>
</comment>
<organism evidence="13">
    <name type="scientific">marine sediment metagenome</name>
    <dbReference type="NCBI Taxonomy" id="412755"/>
    <lineage>
        <taxon>unclassified sequences</taxon>
        <taxon>metagenomes</taxon>
        <taxon>ecological metagenomes</taxon>
    </lineage>
</organism>
<dbReference type="EC" id="1.1.1.267" evidence="5"/>
<comment type="caution">
    <text evidence="13">The sequence shown here is derived from an EMBL/GenBank/DDBJ whole genome shotgun (WGS) entry which is preliminary data.</text>
</comment>
<keyword evidence="7" id="KW-0521">NADP</keyword>
<evidence type="ECO:0000256" key="5">
    <source>
        <dbReference type="ARBA" id="ARBA00012366"/>
    </source>
</evidence>
<protein>
    <recommendedName>
        <fullName evidence="5">1-deoxy-D-xylulose-5-phosphate reductoisomerase</fullName>
        <ecNumber evidence="5">1.1.1.267</ecNumber>
    </recommendedName>
</protein>
<keyword evidence="10" id="KW-0414">Isoprene biosynthesis</keyword>
<dbReference type="EMBL" id="BART01021372">
    <property type="protein sequence ID" value="GAG99483.1"/>
    <property type="molecule type" value="Genomic_DNA"/>
</dbReference>
<evidence type="ECO:0000256" key="4">
    <source>
        <dbReference type="ARBA" id="ARBA00006825"/>
    </source>
</evidence>
<sequence>MKSVAIFGSTGSIGKNTLEVISQLGDNFKVVALAAGRNAPLLAEQVNRFRPHLAAIMDESKFSSLKKAVNPGLRRKGGTGVRTKLLAGQEGINAVADNASDIVVMAVSGSAALLPTLRSLEKSRRLALANKECLVMASITSKPLFIR</sequence>